<dbReference type="InterPro" id="IPR032698">
    <property type="entry name" value="SirB1_N"/>
</dbReference>
<keyword evidence="4" id="KW-1185">Reference proteome</keyword>
<evidence type="ECO:0000256" key="1">
    <source>
        <dbReference type="ARBA" id="ARBA00007100"/>
    </source>
</evidence>
<dbReference type="Pfam" id="PF13369">
    <property type="entry name" value="Transglut_core2"/>
    <property type="match status" value="1"/>
</dbReference>
<comment type="similarity">
    <text evidence="1">Belongs to the UPF0162 family.</text>
</comment>
<evidence type="ECO:0000259" key="2">
    <source>
        <dbReference type="Pfam" id="PF13369"/>
    </source>
</evidence>
<accession>A0ABV7X9D5</accession>
<reference evidence="4" key="1">
    <citation type="journal article" date="2019" name="Int. J. Syst. Evol. Microbiol.">
        <title>The Global Catalogue of Microorganisms (GCM) 10K type strain sequencing project: providing services to taxonomists for standard genome sequencing and annotation.</title>
        <authorList>
            <consortium name="The Broad Institute Genomics Platform"/>
            <consortium name="The Broad Institute Genome Sequencing Center for Infectious Disease"/>
            <person name="Wu L."/>
            <person name="Ma J."/>
        </authorList>
    </citation>
    <scope>NUCLEOTIDE SEQUENCE [LARGE SCALE GENOMIC DNA]</scope>
    <source>
        <strain evidence="4">KCTC 42644</strain>
    </source>
</reference>
<sequence>MSEAIQQLGLLEDEAIPLDEAALLLATLDHPETDIGDYLDQIAEMAAELLTRGARAVGARDRALLLADLIAGDHGFRGDSSDYDNPANADLVAVIDRRRGLPVALAILYVAIARHVGWVAEPLNMPGHVLVRIGREPDAVIVDPFDGGTILDGDGLAALVARVVGSHATVEAEHLAPLGNRAVLVRLLSNQAARARRAGDIERALVLHERMTSFAPSFTGLWWERARLEQLLGHVRQARGSLGAMLETTRDPALRSRIRAALDALARSIN</sequence>
<dbReference type="Proteomes" id="UP001595615">
    <property type="component" value="Unassembled WGS sequence"/>
</dbReference>
<organism evidence="3 4">
    <name type="scientific">Sphingoaurantiacus capsulatus</name>
    <dbReference type="NCBI Taxonomy" id="1771310"/>
    <lineage>
        <taxon>Bacteria</taxon>
        <taxon>Pseudomonadati</taxon>
        <taxon>Pseudomonadota</taxon>
        <taxon>Alphaproteobacteria</taxon>
        <taxon>Sphingomonadales</taxon>
        <taxon>Sphingosinicellaceae</taxon>
        <taxon>Sphingoaurantiacus</taxon>
    </lineage>
</organism>
<dbReference type="RefSeq" id="WP_380860219.1">
    <property type="nucleotide sequence ID" value="NZ_JBHRXV010000007.1"/>
</dbReference>
<gene>
    <name evidence="3" type="ORF">ACFOMD_09175</name>
</gene>
<proteinExistence type="inferred from homology"/>
<evidence type="ECO:0000313" key="3">
    <source>
        <dbReference type="EMBL" id="MFC3712740.1"/>
    </source>
</evidence>
<comment type="caution">
    <text evidence="3">The sequence shown here is derived from an EMBL/GenBank/DDBJ whole genome shotgun (WGS) entry which is preliminary data.</text>
</comment>
<protein>
    <submittedName>
        <fullName evidence="3">SirB1 family protein</fullName>
    </submittedName>
</protein>
<dbReference type="EMBL" id="JBHRXV010000007">
    <property type="protein sequence ID" value="MFC3712740.1"/>
    <property type="molecule type" value="Genomic_DNA"/>
</dbReference>
<dbReference type="PANTHER" id="PTHR31350">
    <property type="entry name" value="SI:DKEY-261L7.2"/>
    <property type="match status" value="1"/>
</dbReference>
<feature type="domain" description="Protein SirB1 N-terminal" evidence="2">
    <location>
        <begin position="38"/>
        <end position="188"/>
    </location>
</feature>
<dbReference type="PANTHER" id="PTHR31350:SF27">
    <property type="entry name" value="HEMIMETHYLATED DNA-BINDING DOMAIN-CONTAINING PROTEIN"/>
    <property type="match status" value="1"/>
</dbReference>
<evidence type="ECO:0000313" key="4">
    <source>
        <dbReference type="Proteomes" id="UP001595615"/>
    </source>
</evidence>
<name>A0ABV7X9D5_9SPHN</name>